<accession>U6STL9</accession>
<organism evidence="2 3">
    <name type="scientific">Alkalihalophilus marmarensis DSM 21297</name>
    <dbReference type="NCBI Taxonomy" id="1188261"/>
    <lineage>
        <taxon>Bacteria</taxon>
        <taxon>Bacillati</taxon>
        <taxon>Bacillota</taxon>
        <taxon>Bacilli</taxon>
        <taxon>Bacillales</taxon>
        <taxon>Bacillaceae</taxon>
        <taxon>Alkalihalophilus</taxon>
    </lineage>
</organism>
<reference evidence="2 3" key="1">
    <citation type="journal article" date="2013" name="Genome Announc.">
        <title>Genome Sequence of the Extreme Obligate Alkaliphile Bacillus marmarensis Strain DSM 21297.</title>
        <authorList>
            <person name="Wernick D.G."/>
            <person name="Choi K.Y."/>
            <person name="Tat C.A."/>
            <person name="Lafontaine Rivera J.G."/>
            <person name="Liao J.C."/>
        </authorList>
    </citation>
    <scope>NUCLEOTIDE SEQUENCE [LARGE SCALE GENOMIC DNA]</scope>
    <source>
        <strain evidence="2 3">DSM 21297</strain>
    </source>
</reference>
<comment type="caution">
    <text evidence="2">The sequence shown here is derived from an EMBL/GenBank/DDBJ whole genome shotgun (WGS) entry which is preliminary data.</text>
</comment>
<keyword evidence="1" id="KW-0472">Membrane</keyword>
<evidence type="ECO:0000313" key="3">
    <source>
        <dbReference type="Proteomes" id="UP000017170"/>
    </source>
</evidence>
<gene>
    <name evidence="2" type="ORF">A33I_05100</name>
</gene>
<dbReference type="Proteomes" id="UP000017170">
    <property type="component" value="Unassembled WGS sequence"/>
</dbReference>
<dbReference type="EMBL" id="ATAE01000005">
    <property type="protein sequence ID" value="ERN54727.1"/>
    <property type="molecule type" value="Genomic_DNA"/>
</dbReference>
<evidence type="ECO:0008006" key="4">
    <source>
        <dbReference type="Google" id="ProtNLM"/>
    </source>
</evidence>
<protein>
    <recommendedName>
        <fullName evidence="4">Stage II sporulation protein P</fullName>
    </recommendedName>
</protein>
<name>U6STL9_9BACI</name>
<proteinExistence type="predicted"/>
<keyword evidence="1" id="KW-0812">Transmembrane</keyword>
<dbReference type="RefSeq" id="WP_022626815.1">
    <property type="nucleotide sequence ID" value="NZ_ATAE01000005.1"/>
</dbReference>
<dbReference type="Pfam" id="PF07454">
    <property type="entry name" value="SpoIIP"/>
    <property type="match status" value="1"/>
</dbReference>
<sequence>MNENEKDIIQKLKKESVKINPRKEFSFELEERLTQRFSGKRRKNPFSILLTCSLASLLFFILLISSDILPMLGQATITNDPEILIYHTHNSESFSPELEGLVRGSDRPDNAFHDEVNVTKVGEFLREQLEEKGVGVIHDKTNFQEQLVEMNLNYEHSYELSRDMVNDILSENDQIKIMFDIHRDAIDKKYTTTMIDDKEVARIVFTISADDPNCADNRQFAESLHERAEEMYPGLSRGVLCKKNTLGNIENYNQDLLDQSVLIEIGGYQNSFGELNQAAEYLAEIVTEYLKEEKPS</sequence>
<evidence type="ECO:0000313" key="2">
    <source>
        <dbReference type="EMBL" id="ERN54727.1"/>
    </source>
</evidence>
<feature type="transmembrane region" description="Helical" evidence="1">
    <location>
        <begin position="46"/>
        <end position="64"/>
    </location>
</feature>
<dbReference type="InterPro" id="IPR010897">
    <property type="entry name" value="Spore_II_P"/>
</dbReference>
<dbReference type="NCBIfam" id="TIGR02867">
    <property type="entry name" value="spore_II_P"/>
    <property type="match status" value="1"/>
</dbReference>
<keyword evidence="3" id="KW-1185">Reference proteome</keyword>
<dbReference type="AlphaFoldDB" id="U6STL9"/>
<keyword evidence="1" id="KW-1133">Transmembrane helix</keyword>
<evidence type="ECO:0000256" key="1">
    <source>
        <dbReference type="SAM" id="Phobius"/>
    </source>
</evidence>
<dbReference type="PATRIC" id="fig|1188261.3.peg.423"/>